<dbReference type="PANTHER" id="PTHR30250">
    <property type="entry name" value="PST FAMILY PREDICTED COLANIC ACID TRANSPORTER"/>
    <property type="match status" value="1"/>
</dbReference>
<dbReference type="Pfam" id="PF01943">
    <property type="entry name" value="Polysacc_synt"/>
    <property type="match status" value="1"/>
</dbReference>
<keyword evidence="3 6" id="KW-0812">Transmembrane</keyword>
<evidence type="ECO:0000256" key="5">
    <source>
        <dbReference type="ARBA" id="ARBA00023136"/>
    </source>
</evidence>
<evidence type="ECO:0000256" key="3">
    <source>
        <dbReference type="ARBA" id="ARBA00022692"/>
    </source>
</evidence>
<gene>
    <name evidence="7" type="ORF">HNP76_000596</name>
</gene>
<comment type="caution">
    <text evidence="7">The sequence shown here is derived from an EMBL/GenBank/DDBJ whole genome shotgun (WGS) entry which is preliminary data.</text>
</comment>
<keyword evidence="2" id="KW-1003">Cell membrane</keyword>
<organism evidence="7 8">
    <name type="scientific">Treponema ruminis</name>
    <dbReference type="NCBI Taxonomy" id="744515"/>
    <lineage>
        <taxon>Bacteria</taxon>
        <taxon>Pseudomonadati</taxon>
        <taxon>Spirochaetota</taxon>
        <taxon>Spirochaetia</taxon>
        <taxon>Spirochaetales</taxon>
        <taxon>Treponemataceae</taxon>
        <taxon>Treponema</taxon>
    </lineage>
</organism>
<feature type="transmembrane region" description="Helical" evidence="6">
    <location>
        <begin position="383"/>
        <end position="405"/>
    </location>
</feature>
<dbReference type="RefSeq" id="WP_184657354.1">
    <property type="nucleotide sequence ID" value="NZ_CP031518.1"/>
</dbReference>
<protein>
    <submittedName>
        <fullName evidence="7">O-antigen/teichoic acid export membrane protein</fullName>
    </submittedName>
</protein>
<dbReference type="EMBL" id="JACHFQ010000002">
    <property type="protein sequence ID" value="MBB5225252.1"/>
    <property type="molecule type" value="Genomic_DNA"/>
</dbReference>
<feature type="transmembrane region" description="Helical" evidence="6">
    <location>
        <begin position="115"/>
        <end position="137"/>
    </location>
</feature>
<dbReference type="CDD" id="cd13128">
    <property type="entry name" value="MATE_Wzx_like"/>
    <property type="match status" value="1"/>
</dbReference>
<dbReference type="PANTHER" id="PTHR30250:SF11">
    <property type="entry name" value="O-ANTIGEN TRANSPORTER-RELATED"/>
    <property type="match status" value="1"/>
</dbReference>
<dbReference type="AlphaFoldDB" id="A0A7W8G7M3"/>
<dbReference type="InterPro" id="IPR050833">
    <property type="entry name" value="Poly_Biosynth_Transport"/>
</dbReference>
<evidence type="ECO:0000256" key="4">
    <source>
        <dbReference type="ARBA" id="ARBA00022989"/>
    </source>
</evidence>
<dbReference type="Proteomes" id="UP000518887">
    <property type="component" value="Unassembled WGS sequence"/>
</dbReference>
<evidence type="ECO:0000313" key="7">
    <source>
        <dbReference type="EMBL" id="MBB5225252.1"/>
    </source>
</evidence>
<feature type="transmembrane region" description="Helical" evidence="6">
    <location>
        <begin position="171"/>
        <end position="192"/>
    </location>
</feature>
<feature type="transmembrane region" description="Helical" evidence="6">
    <location>
        <begin position="44"/>
        <end position="66"/>
    </location>
</feature>
<dbReference type="GO" id="GO:0005886">
    <property type="term" value="C:plasma membrane"/>
    <property type="evidence" value="ECO:0007669"/>
    <property type="project" value="UniProtKB-SubCell"/>
</dbReference>
<name>A0A7W8G7M3_9SPIR</name>
<sequence>MSNQKSLKKNAFFAFIKAFMNLAFPLITFPYASRILNPDGIGKINFANSVVAFFVTIGLLGTNSYAAREAAKIREDQAKLSQFSREILCINLFSTCISYIFFFFLIFTVPKFSDYIVLLLICSTKILFTIFGMDWLYTATEEFKYITIRSIIFQLLSLIFLFVFVHTPEDLYWYAAFGIFSAVGSNICNFINSRNYITIFQKCRLEIKKHLKPIFIFFGMTLVTNIYTVLDTTMLGFLTTDTEVGYYSAATKIVKMVIGMLTAVSAILLPRLSYHAEKEQFSAFSSLIEKSISIFWMISIPICVGLFLLAEPVLLLFSGGNFINALEPMRIITPIIFIISTASLLGSPLSAMRKEKISLIAVCIGAGINLICNVLLIPKYGASGAAVGTVIAESSVTLFQAFFLATYFRNKRIWSNFIQIIFATFIMGICVYFSTRISVSIIIRIITGFVTGIFSYATILLLLKNYYFCDTLKKLLEKIYGGKRNA</sequence>
<proteinExistence type="predicted"/>
<feature type="transmembrane region" description="Helical" evidence="6">
    <location>
        <begin position="146"/>
        <end position="165"/>
    </location>
</feature>
<reference evidence="7 8" key="1">
    <citation type="submission" date="2020-08" db="EMBL/GenBank/DDBJ databases">
        <title>Genomic Encyclopedia of Type Strains, Phase IV (KMG-IV): sequencing the most valuable type-strain genomes for metagenomic binning, comparative biology and taxonomic classification.</title>
        <authorList>
            <person name="Goeker M."/>
        </authorList>
    </citation>
    <scope>NUCLEOTIDE SEQUENCE [LARGE SCALE GENOMIC DNA]</scope>
    <source>
        <strain evidence="7 8">DSM 103462</strain>
    </source>
</reference>
<evidence type="ECO:0000313" key="8">
    <source>
        <dbReference type="Proteomes" id="UP000518887"/>
    </source>
</evidence>
<feature type="transmembrane region" description="Helical" evidence="6">
    <location>
        <begin position="441"/>
        <end position="463"/>
    </location>
</feature>
<keyword evidence="5 6" id="KW-0472">Membrane</keyword>
<feature type="transmembrane region" description="Helical" evidence="6">
    <location>
        <begin position="357"/>
        <end position="377"/>
    </location>
</feature>
<dbReference type="InterPro" id="IPR002797">
    <property type="entry name" value="Polysacc_synth"/>
</dbReference>
<feature type="transmembrane region" description="Helical" evidence="6">
    <location>
        <begin position="253"/>
        <end position="274"/>
    </location>
</feature>
<comment type="subcellular location">
    <subcellularLocation>
        <location evidence="1">Cell membrane</location>
        <topology evidence="1">Multi-pass membrane protein</topology>
    </subcellularLocation>
</comment>
<evidence type="ECO:0000256" key="1">
    <source>
        <dbReference type="ARBA" id="ARBA00004651"/>
    </source>
</evidence>
<feature type="transmembrane region" description="Helical" evidence="6">
    <location>
        <begin position="87"/>
        <end position="109"/>
    </location>
</feature>
<evidence type="ECO:0000256" key="2">
    <source>
        <dbReference type="ARBA" id="ARBA00022475"/>
    </source>
</evidence>
<evidence type="ECO:0000256" key="6">
    <source>
        <dbReference type="SAM" id="Phobius"/>
    </source>
</evidence>
<feature type="transmembrane region" description="Helical" evidence="6">
    <location>
        <begin position="12"/>
        <end position="32"/>
    </location>
</feature>
<feature type="transmembrane region" description="Helical" evidence="6">
    <location>
        <begin position="213"/>
        <end position="230"/>
    </location>
</feature>
<feature type="transmembrane region" description="Helical" evidence="6">
    <location>
        <begin position="417"/>
        <end position="435"/>
    </location>
</feature>
<feature type="transmembrane region" description="Helical" evidence="6">
    <location>
        <begin position="329"/>
        <end position="345"/>
    </location>
</feature>
<keyword evidence="4 6" id="KW-1133">Transmembrane helix</keyword>
<feature type="transmembrane region" description="Helical" evidence="6">
    <location>
        <begin position="294"/>
        <end position="317"/>
    </location>
</feature>
<accession>A0A7W8G7M3</accession>
<keyword evidence="8" id="KW-1185">Reference proteome</keyword>